<accession>A0ABR6CCU8</accession>
<evidence type="ECO:0000313" key="2">
    <source>
        <dbReference type="Proteomes" id="UP000587524"/>
    </source>
</evidence>
<reference evidence="1 2" key="1">
    <citation type="submission" date="2020-08" db="EMBL/GenBank/DDBJ databases">
        <title>Genomic Encyclopedia of Type Strains, Phase IV (KMG-IV): sequencing the most valuable type-strain genomes for metagenomic binning, comparative biology and taxonomic classification.</title>
        <authorList>
            <person name="Goeker M."/>
        </authorList>
    </citation>
    <scope>NUCLEOTIDE SEQUENCE [LARGE SCALE GENOMIC DNA]</scope>
    <source>
        <strain evidence="1 2">DSM 17455</strain>
    </source>
</reference>
<organism evidence="1 2">
    <name type="scientific">Aminobacter ciceronei</name>
    <dbReference type="NCBI Taxonomy" id="150723"/>
    <lineage>
        <taxon>Bacteria</taxon>
        <taxon>Pseudomonadati</taxon>
        <taxon>Pseudomonadota</taxon>
        <taxon>Alphaproteobacteria</taxon>
        <taxon>Hyphomicrobiales</taxon>
        <taxon>Phyllobacteriaceae</taxon>
        <taxon>Aminobacter</taxon>
    </lineage>
</organism>
<comment type="caution">
    <text evidence="1">The sequence shown here is derived from an EMBL/GenBank/DDBJ whole genome shotgun (WGS) entry which is preliminary data.</text>
</comment>
<dbReference type="Proteomes" id="UP000587524">
    <property type="component" value="Unassembled WGS sequence"/>
</dbReference>
<proteinExistence type="predicted"/>
<sequence length="33" mass="3523">MSVTLTYYPIVFETAMGLDAPDFGILSASAKGR</sequence>
<evidence type="ECO:0000313" key="1">
    <source>
        <dbReference type="EMBL" id="MBA9022242.1"/>
    </source>
</evidence>
<gene>
    <name evidence="1" type="ORF">HNQ97_004256</name>
</gene>
<keyword evidence="2" id="KW-1185">Reference proteome</keyword>
<name>A0ABR6CCU8_9HYPH</name>
<protein>
    <submittedName>
        <fullName evidence="1">Uncharacterized protein</fullName>
    </submittedName>
</protein>
<dbReference type="EMBL" id="JACJHZ010000022">
    <property type="protein sequence ID" value="MBA9022242.1"/>
    <property type="molecule type" value="Genomic_DNA"/>
</dbReference>